<feature type="region of interest" description="Disordered" evidence="3">
    <location>
        <begin position="195"/>
        <end position="216"/>
    </location>
</feature>
<reference evidence="4" key="1">
    <citation type="journal article" date="2021" name="Nat. Commun.">
        <title>Genetic determinants of endophytism in the Arabidopsis root mycobiome.</title>
        <authorList>
            <person name="Mesny F."/>
            <person name="Miyauchi S."/>
            <person name="Thiergart T."/>
            <person name="Pickel B."/>
            <person name="Atanasova L."/>
            <person name="Karlsson M."/>
            <person name="Huettel B."/>
            <person name="Barry K.W."/>
            <person name="Haridas S."/>
            <person name="Chen C."/>
            <person name="Bauer D."/>
            <person name="Andreopoulos W."/>
            <person name="Pangilinan J."/>
            <person name="LaButti K."/>
            <person name="Riley R."/>
            <person name="Lipzen A."/>
            <person name="Clum A."/>
            <person name="Drula E."/>
            <person name="Henrissat B."/>
            <person name="Kohler A."/>
            <person name="Grigoriev I.V."/>
            <person name="Martin F.M."/>
            <person name="Hacquard S."/>
        </authorList>
    </citation>
    <scope>NUCLEOTIDE SEQUENCE</scope>
    <source>
        <strain evidence="4">MPI-CAGE-CH-0243</strain>
    </source>
</reference>
<dbReference type="GO" id="GO:0019693">
    <property type="term" value="P:ribose phosphate metabolic process"/>
    <property type="evidence" value="ECO:0007669"/>
    <property type="project" value="TreeGrafter"/>
</dbReference>
<dbReference type="AlphaFoldDB" id="A0A9P9DRU7"/>
<dbReference type="PANTHER" id="PTHR11839">
    <property type="entry name" value="UDP/ADP-SUGAR PYROPHOSPHATASE"/>
    <property type="match status" value="1"/>
</dbReference>
<dbReference type="GO" id="GO:0080042">
    <property type="term" value="F:ADP-glucose pyrophosphohydrolase activity"/>
    <property type="evidence" value="ECO:0007669"/>
    <property type="project" value="TreeGrafter"/>
</dbReference>
<dbReference type="GO" id="GO:0006753">
    <property type="term" value="P:nucleoside phosphate metabolic process"/>
    <property type="evidence" value="ECO:0007669"/>
    <property type="project" value="TreeGrafter"/>
</dbReference>
<evidence type="ECO:0000256" key="2">
    <source>
        <dbReference type="ARBA" id="ARBA00022801"/>
    </source>
</evidence>
<protein>
    <submittedName>
        <fullName evidence="4">NUDIX family hydrolase</fullName>
    </submittedName>
</protein>
<name>A0A9P9DRU7_9PLEO</name>
<dbReference type="PANTHER" id="PTHR11839:SF18">
    <property type="entry name" value="NUDIX HYDROLASE DOMAIN-CONTAINING PROTEIN"/>
    <property type="match status" value="1"/>
</dbReference>
<organism evidence="4 5">
    <name type="scientific">Dendryphion nanum</name>
    <dbReference type="NCBI Taxonomy" id="256645"/>
    <lineage>
        <taxon>Eukaryota</taxon>
        <taxon>Fungi</taxon>
        <taxon>Dikarya</taxon>
        <taxon>Ascomycota</taxon>
        <taxon>Pezizomycotina</taxon>
        <taxon>Dothideomycetes</taxon>
        <taxon>Pleosporomycetidae</taxon>
        <taxon>Pleosporales</taxon>
        <taxon>Torulaceae</taxon>
        <taxon>Dendryphion</taxon>
    </lineage>
</organism>
<dbReference type="EMBL" id="JAGMWT010000007">
    <property type="protein sequence ID" value="KAH7125520.1"/>
    <property type="molecule type" value="Genomic_DNA"/>
</dbReference>
<feature type="non-terminal residue" evidence="4">
    <location>
        <position position="1"/>
    </location>
</feature>
<keyword evidence="2 4" id="KW-0378">Hydrolase</keyword>
<evidence type="ECO:0000256" key="1">
    <source>
        <dbReference type="ARBA" id="ARBA00001946"/>
    </source>
</evidence>
<accession>A0A9P9DRU7</accession>
<sequence>MSTSSFTLPQSLPQCAVKLPYNLTKDQLLAFPAFNDWLSTLQDNLKLQDDKDHVFHKDPYKLREIDVQAVDWFTKTKLGFVKIQAKITTDKGGWLPGAVFLRGQSVAMLMILQPDDVPVGTEQDKHVILTIQPRIAVGSLAMAEIPAGMLDSGEIIGKAINEIKEETGIVVQKKELINMSEEALKRFHAPLWKSSTASDRDTSATKADTNDGEKLKNAMYPSGGACDEAITLLLYEKRVTRAEMDAHHGKLTGLREEGENITLKLVPLENLWFEAGRDGKALAALALYQARRDAKEA</sequence>
<comment type="cofactor">
    <cofactor evidence="1">
        <name>Mg(2+)</name>
        <dbReference type="ChEBI" id="CHEBI:18420"/>
    </cofactor>
</comment>
<comment type="caution">
    <text evidence="4">The sequence shown here is derived from an EMBL/GenBank/DDBJ whole genome shotgun (WGS) entry which is preliminary data.</text>
</comment>
<evidence type="ECO:0000256" key="3">
    <source>
        <dbReference type="SAM" id="MobiDB-lite"/>
    </source>
</evidence>
<keyword evidence="5" id="KW-1185">Reference proteome</keyword>
<dbReference type="InterPro" id="IPR015797">
    <property type="entry name" value="NUDIX_hydrolase-like_dom_sf"/>
</dbReference>
<dbReference type="Proteomes" id="UP000700596">
    <property type="component" value="Unassembled WGS sequence"/>
</dbReference>
<dbReference type="SUPFAM" id="SSF55811">
    <property type="entry name" value="Nudix"/>
    <property type="match status" value="1"/>
</dbReference>
<evidence type="ECO:0000313" key="5">
    <source>
        <dbReference type="Proteomes" id="UP000700596"/>
    </source>
</evidence>
<dbReference type="CDD" id="cd03424">
    <property type="entry name" value="NUDIX_ADPRase_Nudt5_UGPPase_Nudt14"/>
    <property type="match status" value="1"/>
</dbReference>
<feature type="compositionally biased region" description="Basic and acidic residues" evidence="3">
    <location>
        <begin position="198"/>
        <end position="216"/>
    </location>
</feature>
<evidence type="ECO:0000313" key="4">
    <source>
        <dbReference type="EMBL" id="KAH7125520.1"/>
    </source>
</evidence>
<gene>
    <name evidence="4" type="ORF">B0J11DRAFT_528601</name>
</gene>
<dbReference type="Gene3D" id="3.90.79.10">
    <property type="entry name" value="Nucleoside Triphosphate Pyrophosphohydrolase"/>
    <property type="match status" value="1"/>
</dbReference>
<dbReference type="GO" id="GO:0080041">
    <property type="term" value="F:ADP-ribose pyrophosphohydrolase activity"/>
    <property type="evidence" value="ECO:0007669"/>
    <property type="project" value="TreeGrafter"/>
</dbReference>
<dbReference type="OrthoDB" id="10249920at2759"/>
<proteinExistence type="predicted"/>